<comment type="subcellular location">
    <subcellularLocation>
        <location evidence="2">Cytoplasm</location>
        <location evidence="2">Cytosol</location>
    </subcellularLocation>
    <subcellularLocation>
        <location evidence="1">Nucleus</location>
    </subcellularLocation>
</comment>
<dbReference type="Pfam" id="PF14604">
    <property type="entry name" value="SH3_9"/>
    <property type="match status" value="1"/>
</dbReference>
<dbReference type="Pfam" id="PF22562">
    <property type="entry name" value="UBA_7"/>
    <property type="match status" value="1"/>
</dbReference>
<dbReference type="Gene3D" id="3.40.50.1240">
    <property type="entry name" value="Phosphoglycerate mutase-like"/>
    <property type="match status" value="1"/>
</dbReference>
<organism evidence="17 18">
    <name type="scientific">Ignelater luminosus</name>
    <name type="common">Cucubano</name>
    <name type="synonym">Pyrophorus luminosus</name>
    <dbReference type="NCBI Taxonomy" id="2038154"/>
    <lineage>
        <taxon>Eukaryota</taxon>
        <taxon>Metazoa</taxon>
        <taxon>Ecdysozoa</taxon>
        <taxon>Arthropoda</taxon>
        <taxon>Hexapoda</taxon>
        <taxon>Insecta</taxon>
        <taxon>Pterygota</taxon>
        <taxon>Neoptera</taxon>
        <taxon>Endopterygota</taxon>
        <taxon>Coleoptera</taxon>
        <taxon>Polyphaga</taxon>
        <taxon>Elateriformia</taxon>
        <taxon>Elateroidea</taxon>
        <taxon>Elateridae</taxon>
        <taxon>Agrypninae</taxon>
        <taxon>Pyrophorini</taxon>
        <taxon>Ignelater</taxon>
    </lineage>
</organism>
<feature type="domain" description="SH3" evidence="15">
    <location>
        <begin position="267"/>
        <end position="332"/>
    </location>
</feature>
<dbReference type="PANTHER" id="PTHR16469">
    <property type="entry name" value="UBIQUITIN-ASSOCIATED AND SH3 DOMAIN-CONTAINING BA-RELATED"/>
    <property type="match status" value="1"/>
</dbReference>
<dbReference type="PANTHER" id="PTHR16469:SF27">
    <property type="entry name" value="UBIQUITIN-ASSOCIATED AND SH3 DOMAIN-CONTAINING BA-RELATED"/>
    <property type="match status" value="1"/>
</dbReference>
<comment type="catalytic activity">
    <reaction evidence="10">
        <text>ecdysone 22-phosphate + H2O = ecdysone + phosphate</text>
        <dbReference type="Rhea" id="RHEA:63576"/>
        <dbReference type="ChEBI" id="CHEBI:15377"/>
        <dbReference type="ChEBI" id="CHEBI:16688"/>
        <dbReference type="ChEBI" id="CHEBI:43474"/>
        <dbReference type="ChEBI" id="CHEBI:147380"/>
    </reaction>
</comment>
<comment type="catalytic activity">
    <reaction evidence="8">
        <text>20-hydroxyecdysone 22-phosphate + H2O = 20-hydroxyecdysone + phosphate</text>
        <dbReference type="Rhea" id="RHEA:63580"/>
        <dbReference type="ChEBI" id="CHEBI:15377"/>
        <dbReference type="ChEBI" id="CHEBI:16587"/>
        <dbReference type="ChEBI" id="CHEBI:43474"/>
        <dbReference type="ChEBI" id="CHEBI:147382"/>
    </reaction>
</comment>
<evidence type="ECO:0000256" key="5">
    <source>
        <dbReference type="ARBA" id="ARBA00022801"/>
    </source>
</evidence>
<dbReference type="FunFam" id="1.10.8.10:FF:000053">
    <property type="entry name" value="Ubiquitin-associated and SH3 domain-containing, A"/>
    <property type="match status" value="1"/>
</dbReference>
<dbReference type="OrthoDB" id="414418at2759"/>
<dbReference type="InterPro" id="IPR009060">
    <property type="entry name" value="UBA-like_sf"/>
</dbReference>
<evidence type="ECO:0000313" key="17">
    <source>
        <dbReference type="EMBL" id="KAF2904289.1"/>
    </source>
</evidence>
<dbReference type="SUPFAM" id="SSF50044">
    <property type="entry name" value="SH3-domain"/>
    <property type="match status" value="1"/>
</dbReference>
<evidence type="ECO:0000256" key="11">
    <source>
        <dbReference type="ARBA" id="ARBA00074288"/>
    </source>
</evidence>
<name>A0A8K0GLB3_IGNLU</name>
<dbReference type="SMART" id="SM00326">
    <property type="entry name" value="SH3"/>
    <property type="match status" value="1"/>
</dbReference>
<feature type="compositionally biased region" description="Low complexity" evidence="14">
    <location>
        <begin position="357"/>
        <end position="372"/>
    </location>
</feature>
<keyword evidence="3 13" id="KW-0728">SH3 domain</keyword>
<dbReference type="Proteomes" id="UP000801492">
    <property type="component" value="Unassembled WGS sequence"/>
</dbReference>
<dbReference type="PROSITE" id="PS50002">
    <property type="entry name" value="SH3"/>
    <property type="match status" value="1"/>
</dbReference>
<dbReference type="PROSITE" id="PS50030">
    <property type="entry name" value="UBA"/>
    <property type="match status" value="1"/>
</dbReference>
<dbReference type="EMBL" id="VTPC01000802">
    <property type="protein sequence ID" value="KAF2904289.1"/>
    <property type="molecule type" value="Genomic_DNA"/>
</dbReference>
<dbReference type="SMART" id="SM00165">
    <property type="entry name" value="UBA"/>
    <property type="match status" value="1"/>
</dbReference>
<comment type="catalytic activity">
    <reaction evidence="9">
        <text>2-deoxyecdysone 22-phosphate + H2O = 2-deoxyecdysone + phosphate</text>
        <dbReference type="Rhea" id="RHEA:63584"/>
        <dbReference type="ChEBI" id="CHEBI:15377"/>
        <dbReference type="ChEBI" id="CHEBI:19566"/>
        <dbReference type="ChEBI" id="CHEBI:43474"/>
        <dbReference type="ChEBI" id="CHEBI:147386"/>
    </reaction>
</comment>
<protein>
    <recommendedName>
        <fullName evidence="11">Ecdysteroid-phosphate phosphatase</fullName>
    </recommendedName>
    <alternativeName>
        <fullName evidence="12">Protein UBASH3A homolog</fullName>
    </alternativeName>
</protein>
<dbReference type="InterPro" id="IPR051710">
    <property type="entry name" value="Phosphatase_SH3-domain"/>
</dbReference>
<evidence type="ECO:0000256" key="1">
    <source>
        <dbReference type="ARBA" id="ARBA00004123"/>
    </source>
</evidence>
<dbReference type="InterPro" id="IPR001452">
    <property type="entry name" value="SH3_domain"/>
</dbReference>
<dbReference type="SUPFAM" id="SSF53254">
    <property type="entry name" value="Phosphoglycerate mutase-like"/>
    <property type="match status" value="1"/>
</dbReference>
<evidence type="ECO:0000259" key="16">
    <source>
        <dbReference type="PROSITE" id="PS50030"/>
    </source>
</evidence>
<dbReference type="GO" id="GO:0005634">
    <property type="term" value="C:nucleus"/>
    <property type="evidence" value="ECO:0007669"/>
    <property type="project" value="UniProtKB-SubCell"/>
</dbReference>
<feature type="domain" description="UBA" evidence="16">
    <location>
        <begin position="14"/>
        <end position="58"/>
    </location>
</feature>
<evidence type="ECO:0000256" key="4">
    <source>
        <dbReference type="ARBA" id="ARBA00022490"/>
    </source>
</evidence>
<dbReference type="GO" id="GO:0004721">
    <property type="term" value="F:phosphoprotein phosphatase activity"/>
    <property type="evidence" value="ECO:0007669"/>
    <property type="project" value="UniProtKB-KW"/>
</dbReference>
<evidence type="ECO:0000256" key="13">
    <source>
        <dbReference type="PROSITE-ProRule" id="PRU00192"/>
    </source>
</evidence>
<dbReference type="GO" id="GO:0005829">
    <property type="term" value="C:cytosol"/>
    <property type="evidence" value="ECO:0007669"/>
    <property type="project" value="UniProtKB-SubCell"/>
</dbReference>
<evidence type="ECO:0000256" key="14">
    <source>
        <dbReference type="SAM" id="MobiDB-lite"/>
    </source>
</evidence>
<dbReference type="FunFam" id="3.40.50.1240:FF:000032">
    <property type="entry name" value="Blast:Protein UBASH3A homolog"/>
    <property type="match status" value="1"/>
</dbReference>
<evidence type="ECO:0000256" key="12">
    <source>
        <dbReference type="ARBA" id="ARBA00083868"/>
    </source>
</evidence>
<evidence type="ECO:0000256" key="3">
    <source>
        <dbReference type="ARBA" id="ARBA00022443"/>
    </source>
</evidence>
<evidence type="ECO:0000313" key="18">
    <source>
        <dbReference type="Proteomes" id="UP000801492"/>
    </source>
</evidence>
<accession>A0A8K0GLB3</accession>
<dbReference type="SUPFAM" id="SSF46934">
    <property type="entry name" value="UBA-like"/>
    <property type="match status" value="1"/>
</dbReference>
<evidence type="ECO:0000256" key="8">
    <source>
        <dbReference type="ARBA" id="ARBA00050567"/>
    </source>
</evidence>
<dbReference type="InterPro" id="IPR013078">
    <property type="entry name" value="His_Pase_superF_clade-1"/>
</dbReference>
<evidence type="ECO:0000256" key="7">
    <source>
        <dbReference type="ARBA" id="ARBA00023242"/>
    </source>
</evidence>
<dbReference type="Gene3D" id="2.30.30.40">
    <property type="entry name" value="SH3 Domains"/>
    <property type="match status" value="1"/>
</dbReference>
<keyword evidence="5" id="KW-0378">Hydrolase</keyword>
<keyword evidence="4" id="KW-0963">Cytoplasm</keyword>
<dbReference type="AlphaFoldDB" id="A0A8K0GLB3"/>
<keyword evidence="7" id="KW-0539">Nucleus</keyword>
<dbReference type="Gene3D" id="1.10.8.10">
    <property type="entry name" value="DNA helicase RuvA subunit, C-terminal domain"/>
    <property type="match status" value="1"/>
</dbReference>
<keyword evidence="18" id="KW-1185">Reference proteome</keyword>
<dbReference type="InterPro" id="IPR015940">
    <property type="entry name" value="UBA"/>
</dbReference>
<gene>
    <name evidence="17" type="ORF">ILUMI_01892</name>
</gene>
<evidence type="ECO:0000256" key="9">
    <source>
        <dbReference type="ARBA" id="ARBA00051991"/>
    </source>
</evidence>
<feature type="region of interest" description="Disordered" evidence="14">
    <location>
        <begin position="354"/>
        <end position="391"/>
    </location>
</feature>
<evidence type="ECO:0000256" key="10">
    <source>
        <dbReference type="ARBA" id="ARBA00052011"/>
    </source>
</evidence>
<feature type="compositionally biased region" description="Basic and acidic residues" evidence="14">
    <location>
        <begin position="381"/>
        <end position="391"/>
    </location>
</feature>
<dbReference type="CDD" id="cd11791">
    <property type="entry name" value="SH3_UBASH3"/>
    <property type="match status" value="1"/>
</dbReference>
<sequence length="708" mass="79564">MATLPPRRNPTPTKISKQHLTPLQILLQMGFPKHRAEKALAATGNRGVQLASDWLLAHVNDPLLDDTSPREYILYACPTGTFLEQLQIFWDKSFELCGWNGAHNFTPHITLVSFFKAPDADAPHLAQTLKSVMERQGAMLNEPLKLETYTSPNFMGFFVAEEHADYLKRIAMQYVKEVSNAIISDTYEQFDALTACFPWCTTTTARCIPRGSRSISLEPHVKSLHLTLAYQFPNSQYSSLKALVDTLDPGSSAAWELRLYSRDPRVNGKQVHKVIHPYSPSECDELELRTGDYVYISSEALANTPDGWVEGTSWLTGCSGLLPESYTERTAESDAWTLHRKVALNHMNASGESAIKHNTNSHSNLLKSNNSSPKHTAQDNLQKEHLKDSTRRISTEMASGEITAVITAESEAEIVVPSSTIGSENTYENVNNLVAVNSENELDTSNQSPQKLFIMRHGERIDFTFGSWIPYCFDETGKYARKDLNMPPLLPDRKKGPKGFMKDSPLTQIGIYQAKLVGEALKFSNTSIDHVYCSPSFRCVQTCDAVLLGLGKKEELQIKLEPGLFEWLVWYPETLPDWLTPEELMAAGYNIDINYQPFVSQSELAETHETCEQFYMRSSFVTQSALAVHTSGNILFVGHAATLDVCSRELLGNKPRNSSDMTKLLQKVPYCSFAALSKNEDKWEVIEPPCLPITHSNNQRFDWKVFQQ</sequence>
<reference evidence="17" key="1">
    <citation type="submission" date="2019-08" db="EMBL/GenBank/DDBJ databases">
        <title>The genome of the North American firefly Photinus pyralis.</title>
        <authorList>
            <consortium name="Photinus pyralis genome working group"/>
            <person name="Fallon T.R."/>
            <person name="Sander Lower S.E."/>
            <person name="Weng J.-K."/>
        </authorList>
    </citation>
    <scope>NUCLEOTIDE SEQUENCE</scope>
    <source>
        <strain evidence="17">TRF0915ILg1</strain>
        <tissue evidence="17">Whole body</tissue>
    </source>
</reference>
<comment type="caution">
    <text evidence="17">The sequence shown here is derived from an EMBL/GenBank/DDBJ whole genome shotgun (WGS) entry which is preliminary data.</text>
</comment>
<dbReference type="CDD" id="cd07067">
    <property type="entry name" value="HP_PGM_like"/>
    <property type="match status" value="1"/>
</dbReference>
<dbReference type="CDD" id="cd14301">
    <property type="entry name" value="UBA_UBS3B"/>
    <property type="match status" value="1"/>
</dbReference>
<proteinExistence type="predicted"/>
<dbReference type="InterPro" id="IPR029033">
    <property type="entry name" value="His_PPase_superfam"/>
</dbReference>
<dbReference type="GO" id="GO:0003993">
    <property type="term" value="F:acid phosphatase activity"/>
    <property type="evidence" value="ECO:0007669"/>
    <property type="project" value="UniProtKB-ARBA"/>
</dbReference>
<evidence type="ECO:0000256" key="2">
    <source>
        <dbReference type="ARBA" id="ARBA00004514"/>
    </source>
</evidence>
<dbReference type="FunFam" id="2.30.30.40:FF:000052">
    <property type="entry name" value="Ubiquitin-associated and SH3 domain-containing protein B"/>
    <property type="match status" value="1"/>
</dbReference>
<dbReference type="Pfam" id="PF00300">
    <property type="entry name" value="His_Phos_1"/>
    <property type="match status" value="1"/>
</dbReference>
<keyword evidence="6" id="KW-0904">Protein phosphatase</keyword>
<dbReference type="InterPro" id="IPR036028">
    <property type="entry name" value="SH3-like_dom_sf"/>
</dbReference>
<evidence type="ECO:0000259" key="15">
    <source>
        <dbReference type="PROSITE" id="PS50002"/>
    </source>
</evidence>
<evidence type="ECO:0000256" key="6">
    <source>
        <dbReference type="ARBA" id="ARBA00022912"/>
    </source>
</evidence>
<dbReference type="GO" id="GO:0102531">
    <property type="term" value="F:ecdysteroid-phosphate phosphatase activity"/>
    <property type="evidence" value="ECO:0007669"/>
    <property type="project" value="UniProtKB-ARBA"/>
</dbReference>